<accession>A0A9N9GN25</accession>
<gene>
    <name evidence="1" type="ORF">FMOSSE_LOCUS9601</name>
</gene>
<sequence length="48" mass="5400">MVVNDIGMHETLAIDAIFRENTTLSFTDVLKCSSRCSIFSLFSKFVVI</sequence>
<proteinExistence type="predicted"/>
<evidence type="ECO:0000313" key="1">
    <source>
        <dbReference type="EMBL" id="CAG8613660.1"/>
    </source>
</evidence>
<dbReference type="AlphaFoldDB" id="A0A9N9GN25"/>
<comment type="caution">
    <text evidence="1">The sequence shown here is derived from an EMBL/GenBank/DDBJ whole genome shotgun (WGS) entry which is preliminary data.</text>
</comment>
<evidence type="ECO:0000313" key="2">
    <source>
        <dbReference type="Proteomes" id="UP000789375"/>
    </source>
</evidence>
<dbReference type="EMBL" id="CAJVPP010002861">
    <property type="protein sequence ID" value="CAG8613660.1"/>
    <property type="molecule type" value="Genomic_DNA"/>
</dbReference>
<dbReference type="Proteomes" id="UP000789375">
    <property type="component" value="Unassembled WGS sequence"/>
</dbReference>
<keyword evidence="2" id="KW-1185">Reference proteome</keyword>
<protein>
    <submittedName>
        <fullName evidence="1">10986_t:CDS:1</fullName>
    </submittedName>
</protein>
<reference evidence="1" key="1">
    <citation type="submission" date="2021-06" db="EMBL/GenBank/DDBJ databases">
        <authorList>
            <person name="Kallberg Y."/>
            <person name="Tangrot J."/>
            <person name="Rosling A."/>
        </authorList>
    </citation>
    <scope>NUCLEOTIDE SEQUENCE</scope>
    <source>
        <strain evidence="1">87-6 pot B 2015</strain>
    </source>
</reference>
<organism evidence="1 2">
    <name type="scientific">Funneliformis mosseae</name>
    <name type="common">Endomycorrhizal fungus</name>
    <name type="synonym">Glomus mosseae</name>
    <dbReference type="NCBI Taxonomy" id="27381"/>
    <lineage>
        <taxon>Eukaryota</taxon>
        <taxon>Fungi</taxon>
        <taxon>Fungi incertae sedis</taxon>
        <taxon>Mucoromycota</taxon>
        <taxon>Glomeromycotina</taxon>
        <taxon>Glomeromycetes</taxon>
        <taxon>Glomerales</taxon>
        <taxon>Glomeraceae</taxon>
        <taxon>Funneliformis</taxon>
    </lineage>
</organism>
<name>A0A9N9GN25_FUNMO</name>